<keyword evidence="2" id="KW-1185">Reference proteome</keyword>
<sequence length="188" mass="22117">MLSSHDHNITKFFSERYPNEFITFKLIEYKGNVSVFVFYFEEESELEKTWSNVSGNVAGLYQAELAEDFDMWNIYMFYLCRSELSLALKYKIENDRFSSRKIVLDNYEEEISDIGINDIIDEHITNIDIMYDPKEAKKLALSLDTGTDRIIWELIKDLSLKPGKKSLHESEQILSQIEQNIKDEDQQS</sequence>
<proteinExistence type="predicted"/>
<accession>A0A239FY67</accession>
<evidence type="ECO:0000313" key="1">
    <source>
        <dbReference type="EMBL" id="SNS61133.1"/>
    </source>
</evidence>
<gene>
    <name evidence="1" type="ORF">SAMN06296052_109150</name>
</gene>
<organism evidence="1 2">
    <name type="scientific">Pontibacter ummariensis</name>
    <dbReference type="NCBI Taxonomy" id="1610492"/>
    <lineage>
        <taxon>Bacteria</taxon>
        <taxon>Pseudomonadati</taxon>
        <taxon>Bacteroidota</taxon>
        <taxon>Cytophagia</taxon>
        <taxon>Cytophagales</taxon>
        <taxon>Hymenobacteraceae</taxon>
        <taxon>Pontibacter</taxon>
    </lineage>
</organism>
<dbReference type="Proteomes" id="UP000198432">
    <property type="component" value="Unassembled WGS sequence"/>
</dbReference>
<dbReference type="Pfam" id="PF20289">
    <property type="entry name" value="MComp1"/>
    <property type="match status" value="1"/>
</dbReference>
<protein>
    <submittedName>
        <fullName evidence="1">Uncharacterized protein</fullName>
    </submittedName>
</protein>
<reference evidence="2" key="1">
    <citation type="submission" date="2017-06" db="EMBL/GenBank/DDBJ databases">
        <authorList>
            <person name="Varghese N."/>
            <person name="Submissions S."/>
        </authorList>
    </citation>
    <scope>NUCLEOTIDE SEQUENCE [LARGE SCALE GENOMIC DNA]</scope>
    <source>
        <strain evidence="2">NKM1</strain>
    </source>
</reference>
<dbReference type="InterPro" id="IPR046905">
    <property type="entry name" value="ABC-3C_MC1"/>
</dbReference>
<dbReference type="OrthoDB" id="2083773at2"/>
<dbReference type="RefSeq" id="WP_089319397.1">
    <property type="nucleotide sequence ID" value="NZ_FZOQ01000009.1"/>
</dbReference>
<evidence type="ECO:0000313" key="2">
    <source>
        <dbReference type="Proteomes" id="UP000198432"/>
    </source>
</evidence>
<dbReference type="AlphaFoldDB" id="A0A239FY67"/>
<name>A0A239FY67_9BACT</name>
<dbReference type="EMBL" id="FZOQ01000009">
    <property type="protein sequence ID" value="SNS61133.1"/>
    <property type="molecule type" value="Genomic_DNA"/>
</dbReference>